<proteinExistence type="predicted"/>
<evidence type="ECO:0000256" key="1">
    <source>
        <dbReference type="SAM" id="Coils"/>
    </source>
</evidence>
<evidence type="ECO:0000313" key="3">
    <source>
        <dbReference type="Proteomes" id="UP000240717"/>
    </source>
</evidence>
<keyword evidence="1" id="KW-0175">Coiled coil</keyword>
<evidence type="ECO:0000313" key="2">
    <source>
        <dbReference type="EMBL" id="PTI49676.1"/>
    </source>
</evidence>
<accession>A0A2T4PXU6</accession>
<dbReference type="Proteomes" id="UP000240717">
    <property type="component" value="Unassembled WGS sequence"/>
</dbReference>
<dbReference type="RefSeq" id="WP_107532239.1">
    <property type="nucleotide sequence ID" value="NZ_JANKBV010000002.1"/>
</dbReference>
<dbReference type="AlphaFoldDB" id="A0A2T4PXU6"/>
<name>A0A2T4PXU6_STAWA</name>
<reference evidence="2 3" key="1">
    <citation type="journal article" date="2016" name="Front. Microbiol.">
        <title>Comprehensive Phylogenetic Analysis of Bovine Non-aureus Staphylococci Species Based on Whole-Genome Sequencing.</title>
        <authorList>
            <person name="Naushad S."/>
            <person name="Barkema H.W."/>
            <person name="Luby C."/>
            <person name="Condas L.A."/>
            <person name="Nobrega D.B."/>
            <person name="Carson D.A."/>
            <person name="De Buck J."/>
        </authorList>
    </citation>
    <scope>NUCLEOTIDE SEQUENCE [LARGE SCALE GENOMIC DNA]</scope>
    <source>
        <strain evidence="2 3">SNUC 2993</strain>
    </source>
</reference>
<dbReference type="EMBL" id="PZEV01000055">
    <property type="protein sequence ID" value="PTI49676.1"/>
    <property type="molecule type" value="Genomic_DNA"/>
</dbReference>
<gene>
    <name evidence="2" type="ORF">BU085_11525</name>
</gene>
<protein>
    <submittedName>
        <fullName evidence="2">Uncharacterized protein</fullName>
    </submittedName>
</protein>
<feature type="coiled-coil region" evidence="1">
    <location>
        <begin position="62"/>
        <end position="89"/>
    </location>
</feature>
<sequence>MTTKMEQNTWSVFFDDRKYRNLLGDLDDLLTETKTMYRQGYRPDVIDKQQQPKVEALTESFKQFAINKMEDIKNKLDTLTEQAQQDYNNPQSEMLKRQDLSAKIDLIDNTEVIAMIVNADATNTTVYELKLLQDVINKRFTESEKNKVAMSFETLKQNVLYPERNDEFAQLEYNYNVINQTGMANSGVVVTENEYGSVDFKTINDRYADAIKSVTK</sequence>
<comment type="caution">
    <text evidence="2">The sequence shown here is derived from an EMBL/GenBank/DDBJ whole genome shotgun (WGS) entry which is preliminary data.</text>
</comment>
<organism evidence="2 3">
    <name type="scientific">Staphylococcus warneri</name>
    <dbReference type="NCBI Taxonomy" id="1292"/>
    <lineage>
        <taxon>Bacteria</taxon>
        <taxon>Bacillati</taxon>
        <taxon>Bacillota</taxon>
        <taxon>Bacilli</taxon>
        <taxon>Bacillales</taxon>
        <taxon>Staphylococcaceae</taxon>
        <taxon>Staphylococcus</taxon>
    </lineage>
</organism>